<gene>
    <name evidence="2" type="ORF">A2827_03805</name>
</gene>
<reference evidence="2 3" key="1">
    <citation type="journal article" date="2016" name="Nat. Commun.">
        <title>Thousands of microbial genomes shed light on interconnected biogeochemical processes in an aquifer system.</title>
        <authorList>
            <person name="Anantharaman K."/>
            <person name="Brown C.T."/>
            <person name="Hug L.A."/>
            <person name="Sharon I."/>
            <person name="Castelle C.J."/>
            <person name="Probst A.J."/>
            <person name="Thomas B.C."/>
            <person name="Singh A."/>
            <person name="Wilkins M.J."/>
            <person name="Karaoz U."/>
            <person name="Brodie E.L."/>
            <person name="Williams K.H."/>
            <person name="Hubbard S.S."/>
            <person name="Banfield J.F."/>
        </authorList>
    </citation>
    <scope>NUCLEOTIDE SEQUENCE [LARGE SCALE GENOMIC DNA]</scope>
</reference>
<proteinExistence type="predicted"/>
<feature type="region of interest" description="Disordered" evidence="1">
    <location>
        <begin position="1"/>
        <end position="23"/>
    </location>
</feature>
<name>A0A1G2H7U5_9BACT</name>
<evidence type="ECO:0000256" key="1">
    <source>
        <dbReference type="SAM" id="MobiDB-lite"/>
    </source>
</evidence>
<dbReference type="AlphaFoldDB" id="A0A1G2H7U5"/>
<organism evidence="2 3">
    <name type="scientific">Candidatus Spechtbacteria bacterium RIFCSPHIGHO2_01_FULL_43_30</name>
    <dbReference type="NCBI Taxonomy" id="1802158"/>
    <lineage>
        <taxon>Bacteria</taxon>
        <taxon>Candidatus Spechtiibacteriota</taxon>
    </lineage>
</organism>
<dbReference type="Proteomes" id="UP000177932">
    <property type="component" value="Unassembled WGS sequence"/>
</dbReference>
<dbReference type="EMBL" id="MHOD01000010">
    <property type="protein sequence ID" value="OGZ58331.1"/>
    <property type="molecule type" value="Genomic_DNA"/>
</dbReference>
<evidence type="ECO:0000313" key="2">
    <source>
        <dbReference type="EMBL" id="OGZ58331.1"/>
    </source>
</evidence>
<sequence length="170" mass="18612">MKEGEQKMETKESPFQQIDRKSPEIMSALAEAPVYKKQGRVEARPATVGEEITTMLEGGAKETVNKAGEGDWIITNPGGEQYIISEKKFLGRYEATDEDGVYSAKGYCRAITNPFGKPIEIMASWGSPQTGDKRCLIADTCDASGKVDGEPYLIDADAFAKTYKQVEAQS</sequence>
<comment type="caution">
    <text evidence="2">The sequence shown here is derived from an EMBL/GenBank/DDBJ whole genome shotgun (WGS) entry which is preliminary data.</text>
</comment>
<protein>
    <submittedName>
        <fullName evidence="2">Uncharacterized protein</fullName>
    </submittedName>
</protein>
<evidence type="ECO:0000313" key="3">
    <source>
        <dbReference type="Proteomes" id="UP000177932"/>
    </source>
</evidence>
<dbReference type="InterPro" id="IPR025688">
    <property type="entry name" value="PGDYG_prot"/>
</dbReference>
<accession>A0A1G2H7U5</accession>
<dbReference type="Pfam" id="PF14083">
    <property type="entry name" value="PGDYG"/>
    <property type="match status" value="1"/>
</dbReference>